<comment type="caution">
    <text evidence="1">The sequence shown here is derived from an EMBL/GenBank/DDBJ whole genome shotgun (WGS) entry which is preliminary data.</text>
</comment>
<protein>
    <submittedName>
        <fullName evidence="1">Uncharacterized protein</fullName>
    </submittedName>
</protein>
<evidence type="ECO:0000313" key="2">
    <source>
        <dbReference type="Proteomes" id="UP000734854"/>
    </source>
</evidence>
<reference evidence="1 2" key="1">
    <citation type="submission" date="2020-08" db="EMBL/GenBank/DDBJ databases">
        <title>Plant Genome Project.</title>
        <authorList>
            <person name="Zhang R.-G."/>
        </authorList>
    </citation>
    <scope>NUCLEOTIDE SEQUENCE [LARGE SCALE GENOMIC DNA]</scope>
    <source>
        <tissue evidence="1">Rhizome</tissue>
    </source>
</reference>
<dbReference type="AlphaFoldDB" id="A0A8J5KYL2"/>
<dbReference type="Proteomes" id="UP000734854">
    <property type="component" value="Unassembled WGS sequence"/>
</dbReference>
<evidence type="ECO:0000313" key="1">
    <source>
        <dbReference type="EMBL" id="KAG6501324.1"/>
    </source>
</evidence>
<dbReference type="EMBL" id="JACMSC010000011">
    <property type="protein sequence ID" value="KAG6501324.1"/>
    <property type="molecule type" value="Genomic_DNA"/>
</dbReference>
<keyword evidence="2" id="KW-1185">Reference proteome</keyword>
<name>A0A8J5KYL2_ZINOF</name>
<gene>
    <name evidence="1" type="ORF">ZIOFF_041203</name>
</gene>
<sequence>MYPLTLVFEEDKPLGGAVGELSSLFPYFTTPARTSLPFPYLHFARHTVQNQLSKHGNGGFRFSITDGLSPKSSLKQ</sequence>
<organism evidence="1 2">
    <name type="scientific">Zingiber officinale</name>
    <name type="common">Ginger</name>
    <name type="synonym">Amomum zingiber</name>
    <dbReference type="NCBI Taxonomy" id="94328"/>
    <lineage>
        <taxon>Eukaryota</taxon>
        <taxon>Viridiplantae</taxon>
        <taxon>Streptophyta</taxon>
        <taxon>Embryophyta</taxon>
        <taxon>Tracheophyta</taxon>
        <taxon>Spermatophyta</taxon>
        <taxon>Magnoliopsida</taxon>
        <taxon>Liliopsida</taxon>
        <taxon>Zingiberales</taxon>
        <taxon>Zingiberaceae</taxon>
        <taxon>Zingiber</taxon>
    </lineage>
</organism>
<accession>A0A8J5KYL2</accession>
<proteinExistence type="predicted"/>